<accession>A0A450YGV9</accession>
<dbReference type="Gene3D" id="3.40.50.150">
    <property type="entry name" value="Vaccinia Virus protein VP39"/>
    <property type="match status" value="1"/>
</dbReference>
<dbReference type="AlphaFoldDB" id="A0A450YGV9"/>
<keyword evidence="2" id="KW-0489">Methyltransferase</keyword>
<reference evidence="2" key="1">
    <citation type="submission" date="2019-02" db="EMBL/GenBank/DDBJ databases">
        <authorList>
            <person name="Gruber-Vodicka R. H."/>
            <person name="Seah K. B. B."/>
        </authorList>
    </citation>
    <scope>NUCLEOTIDE SEQUENCE</scope>
    <source>
        <strain evidence="3">BECK_S1320</strain>
        <strain evidence="2">BECK_S1321</strain>
    </source>
</reference>
<evidence type="ECO:0000259" key="1">
    <source>
        <dbReference type="Pfam" id="PF08241"/>
    </source>
</evidence>
<protein>
    <submittedName>
        <fullName evidence="2">Methyltransferase domain-containing protein</fullName>
    </submittedName>
</protein>
<evidence type="ECO:0000313" key="3">
    <source>
        <dbReference type="EMBL" id="VFK46493.1"/>
    </source>
</evidence>
<dbReference type="GO" id="GO:0008757">
    <property type="term" value="F:S-adenosylmethionine-dependent methyltransferase activity"/>
    <property type="evidence" value="ECO:0007669"/>
    <property type="project" value="InterPro"/>
</dbReference>
<gene>
    <name evidence="3" type="ORF">BECKSD772E_GA0070983_107411</name>
    <name evidence="2" type="ORF">BECKSD772F_GA0070984_107211</name>
</gene>
<dbReference type="CDD" id="cd02440">
    <property type="entry name" value="AdoMet_MTases"/>
    <property type="match status" value="1"/>
</dbReference>
<dbReference type="GO" id="GO:0032259">
    <property type="term" value="P:methylation"/>
    <property type="evidence" value="ECO:0007669"/>
    <property type="project" value="UniProtKB-KW"/>
</dbReference>
<organism evidence="2">
    <name type="scientific">Candidatus Kentrum sp. SD</name>
    <dbReference type="NCBI Taxonomy" id="2126332"/>
    <lineage>
        <taxon>Bacteria</taxon>
        <taxon>Pseudomonadati</taxon>
        <taxon>Pseudomonadota</taxon>
        <taxon>Gammaproteobacteria</taxon>
        <taxon>Candidatus Kentrum</taxon>
    </lineage>
</organism>
<dbReference type="SUPFAM" id="SSF53335">
    <property type="entry name" value="S-adenosyl-L-methionine-dependent methyltransferases"/>
    <property type="match status" value="1"/>
</dbReference>
<evidence type="ECO:0000313" key="2">
    <source>
        <dbReference type="EMBL" id="VFK40788.1"/>
    </source>
</evidence>
<dbReference type="InterPro" id="IPR013216">
    <property type="entry name" value="Methyltransf_11"/>
</dbReference>
<feature type="domain" description="Methyltransferase type 11" evidence="1">
    <location>
        <begin position="52"/>
        <end position="147"/>
    </location>
</feature>
<proteinExistence type="predicted"/>
<dbReference type="InterPro" id="IPR029063">
    <property type="entry name" value="SAM-dependent_MTases_sf"/>
</dbReference>
<sequence length="268" mass="29945">MPDPYATIEEVEKEIQERLADVLEMRATDGRQREMLESYLSEIEFPENSYVVEIGCGTGWVIRTLARWPNVSVALGVDPSEVFISKAKQLSEGIPNLSFEIGDGRSLSMEDQSFDVAIVHTTMCHVPNPESLLREAFRVLKPSGWLAVFDGDYATATIATGDFDPLESCIDAFRDGFVHDQWLVRRLPSMIQSTGFEVIRTRSHGYIEAGKGAYMLSWIERGADILRQTGRIGQDKAQALVSEAKRRSNNGEWFGHIAFASVLARKPA</sequence>
<dbReference type="PANTHER" id="PTHR43591">
    <property type="entry name" value="METHYLTRANSFERASE"/>
    <property type="match status" value="1"/>
</dbReference>
<dbReference type="PANTHER" id="PTHR43591:SF24">
    <property type="entry name" value="2-METHOXY-6-POLYPRENYL-1,4-BENZOQUINOL METHYLASE, MITOCHONDRIAL"/>
    <property type="match status" value="1"/>
</dbReference>
<dbReference type="Pfam" id="PF08241">
    <property type="entry name" value="Methyltransf_11"/>
    <property type="match status" value="1"/>
</dbReference>
<dbReference type="EMBL" id="CAADFR010000072">
    <property type="protein sequence ID" value="VFK40788.1"/>
    <property type="molecule type" value="Genomic_DNA"/>
</dbReference>
<name>A0A450YGV9_9GAMM</name>
<dbReference type="EMBL" id="CAADFU010000074">
    <property type="protein sequence ID" value="VFK46493.1"/>
    <property type="molecule type" value="Genomic_DNA"/>
</dbReference>
<keyword evidence="2" id="KW-0808">Transferase</keyword>